<dbReference type="GO" id="GO:0000981">
    <property type="term" value="F:DNA-binding transcription factor activity, RNA polymerase II-specific"/>
    <property type="evidence" value="ECO:0007669"/>
    <property type="project" value="InterPro"/>
</dbReference>
<dbReference type="InParanoid" id="A0A0C3DN73"/>
<feature type="non-terminal residue" evidence="5">
    <location>
        <position position="1"/>
    </location>
</feature>
<dbReference type="AlphaFoldDB" id="A0A0C3DN73"/>
<dbReference type="SUPFAM" id="SSF57701">
    <property type="entry name" value="Zn2/Cys6 DNA-binding domain"/>
    <property type="match status" value="1"/>
</dbReference>
<evidence type="ECO:0000256" key="2">
    <source>
        <dbReference type="ARBA" id="ARBA00023242"/>
    </source>
</evidence>
<keyword evidence="3" id="KW-0472">Membrane</keyword>
<protein>
    <recommendedName>
        <fullName evidence="4">Zn(2)-C6 fungal-type domain-containing protein</fullName>
    </recommendedName>
</protein>
<keyword evidence="3" id="KW-0812">Transmembrane</keyword>
<dbReference type="GO" id="GO:0003677">
    <property type="term" value="F:DNA binding"/>
    <property type="evidence" value="ECO:0007669"/>
    <property type="project" value="InterPro"/>
</dbReference>
<accession>A0A0C3DN73</accession>
<dbReference type="InterPro" id="IPR001138">
    <property type="entry name" value="Zn2Cys6_DnaBD"/>
</dbReference>
<dbReference type="GO" id="GO:0008270">
    <property type="term" value="F:zinc ion binding"/>
    <property type="evidence" value="ECO:0007669"/>
    <property type="project" value="InterPro"/>
</dbReference>
<evidence type="ECO:0000259" key="4">
    <source>
        <dbReference type="PROSITE" id="PS50048"/>
    </source>
</evidence>
<keyword evidence="6" id="KW-1185">Reference proteome</keyword>
<evidence type="ECO:0000313" key="6">
    <source>
        <dbReference type="Proteomes" id="UP000054321"/>
    </source>
</evidence>
<evidence type="ECO:0000256" key="1">
    <source>
        <dbReference type="ARBA" id="ARBA00022723"/>
    </source>
</evidence>
<dbReference type="Proteomes" id="UP000054321">
    <property type="component" value="Unassembled WGS sequence"/>
</dbReference>
<dbReference type="Gene3D" id="4.10.240.10">
    <property type="entry name" value="Zn(2)-C6 fungal-type DNA-binding domain"/>
    <property type="match status" value="1"/>
</dbReference>
<dbReference type="Pfam" id="PF04082">
    <property type="entry name" value="Fungal_trans"/>
    <property type="match status" value="1"/>
</dbReference>
<dbReference type="CDD" id="cd12148">
    <property type="entry name" value="fungal_TF_MHR"/>
    <property type="match status" value="1"/>
</dbReference>
<feature type="transmembrane region" description="Helical" evidence="3">
    <location>
        <begin position="198"/>
        <end position="216"/>
    </location>
</feature>
<feature type="domain" description="Zn(2)-C6 fungal-type" evidence="4">
    <location>
        <begin position="7"/>
        <end position="39"/>
    </location>
</feature>
<dbReference type="EMBL" id="KN832873">
    <property type="protein sequence ID" value="KIN03483.1"/>
    <property type="molecule type" value="Genomic_DNA"/>
</dbReference>
<dbReference type="SMART" id="SM00066">
    <property type="entry name" value="GAL4"/>
    <property type="match status" value="1"/>
</dbReference>
<feature type="non-terminal residue" evidence="5">
    <location>
        <position position="626"/>
    </location>
</feature>
<dbReference type="Pfam" id="PF00172">
    <property type="entry name" value="Zn_clus"/>
    <property type="match status" value="1"/>
</dbReference>
<dbReference type="InterPro" id="IPR007219">
    <property type="entry name" value="XnlR_reg_dom"/>
</dbReference>
<proteinExistence type="predicted"/>
<dbReference type="HOGENOM" id="CLU_006329_9_3_1"/>
<sequence length="626" mass="71606">RKRARKACVACNKRKVRCDVLSRGHTCTNCRLDGITCAIRSGGKRTRGKLPALVEEVPVCSPDEIIPSQLILPTDGPAVIESIETGLDMPSAKPYRDPSSPVFPNYNIPVQFTPHTDMIFAYFDFLETEPLSHIPPEDFKFLENKGCFHIPQRPMLDDLVREYFLHVHPGLPVIDERRFWEMYLSGGRRPECRKIPLFLFRAMLFVSCAFASDATIRQLGFQSALQARSCMYRRAKLLYDFDTISDPISIAQGALILTYYSSDREPLANTSWLHLAIQYAMSVNVQMYDHDTSLTTEERLTRKRLWWCLILRDRILPLGVRRQIQITRDSFDLSQSKLTVRDLEPEFGSSNVYDRETKSHLTRIFLSQLDLAIELTDLISYIYPASGIRSYDNLDRNATLLTLSKIQQCRESLDTWNSDFKKSVLSVAGSTKHKSLSLYIGLTSIYYQSARVALYQYESFVLQTDDSTANEPRMKELGSSLHSAIASISETIRDFLHLDVAQYIPVSAVAYLALPIILNSLDLQTLTPANSRTEAKRRQLRFLNEAMDICHERYTGCILAQSVINRVIEVARSEHEVRQSTALLYSSSVIKNWFDVFVRKPTQYLRISFTIDISLSIGRYPDTDDY</sequence>
<dbReference type="STRING" id="913774.A0A0C3DN73"/>
<keyword evidence="2" id="KW-0539">Nucleus</keyword>
<dbReference type="PROSITE" id="PS50048">
    <property type="entry name" value="ZN2_CY6_FUNGAL_2"/>
    <property type="match status" value="1"/>
</dbReference>
<dbReference type="PANTHER" id="PTHR47425:SF2">
    <property type="entry name" value="FARB-RELATED"/>
    <property type="match status" value="1"/>
</dbReference>
<dbReference type="PANTHER" id="PTHR47425">
    <property type="entry name" value="FARB-RELATED"/>
    <property type="match status" value="1"/>
</dbReference>
<dbReference type="InterPro" id="IPR036864">
    <property type="entry name" value="Zn2-C6_fun-type_DNA-bd_sf"/>
</dbReference>
<reference evidence="6" key="2">
    <citation type="submission" date="2015-01" db="EMBL/GenBank/DDBJ databases">
        <title>Evolutionary Origins and Diversification of the Mycorrhizal Mutualists.</title>
        <authorList>
            <consortium name="DOE Joint Genome Institute"/>
            <consortium name="Mycorrhizal Genomics Consortium"/>
            <person name="Kohler A."/>
            <person name="Kuo A."/>
            <person name="Nagy L.G."/>
            <person name="Floudas D."/>
            <person name="Copeland A."/>
            <person name="Barry K.W."/>
            <person name="Cichocki N."/>
            <person name="Veneault-Fourrey C."/>
            <person name="LaButti K."/>
            <person name="Lindquist E.A."/>
            <person name="Lipzen A."/>
            <person name="Lundell T."/>
            <person name="Morin E."/>
            <person name="Murat C."/>
            <person name="Riley R."/>
            <person name="Ohm R."/>
            <person name="Sun H."/>
            <person name="Tunlid A."/>
            <person name="Henrissat B."/>
            <person name="Grigoriev I.V."/>
            <person name="Hibbett D.S."/>
            <person name="Martin F."/>
        </authorList>
    </citation>
    <scope>NUCLEOTIDE SEQUENCE [LARGE SCALE GENOMIC DNA]</scope>
    <source>
        <strain evidence="6">Zn</strain>
    </source>
</reference>
<dbReference type="GO" id="GO:0006351">
    <property type="term" value="P:DNA-templated transcription"/>
    <property type="evidence" value="ECO:0007669"/>
    <property type="project" value="InterPro"/>
</dbReference>
<dbReference type="OrthoDB" id="5121955at2759"/>
<evidence type="ECO:0000256" key="3">
    <source>
        <dbReference type="SAM" id="Phobius"/>
    </source>
</evidence>
<keyword evidence="1" id="KW-0479">Metal-binding</keyword>
<reference evidence="5 6" key="1">
    <citation type="submission" date="2014-04" db="EMBL/GenBank/DDBJ databases">
        <authorList>
            <consortium name="DOE Joint Genome Institute"/>
            <person name="Kuo A."/>
            <person name="Martino E."/>
            <person name="Perotto S."/>
            <person name="Kohler A."/>
            <person name="Nagy L.G."/>
            <person name="Floudas D."/>
            <person name="Copeland A."/>
            <person name="Barry K.W."/>
            <person name="Cichocki N."/>
            <person name="Veneault-Fourrey C."/>
            <person name="LaButti K."/>
            <person name="Lindquist E.A."/>
            <person name="Lipzen A."/>
            <person name="Lundell T."/>
            <person name="Morin E."/>
            <person name="Murat C."/>
            <person name="Sun H."/>
            <person name="Tunlid A."/>
            <person name="Henrissat B."/>
            <person name="Grigoriev I.V."/>
            <person name="Hibbett D.S."/>
            <person name="Martin F."/>
            <person name="Nordberg H.P."/>
            <person name="Cantor M.N."/>
            <person name="Hua S.X."/>
        </authorList>
    </citation>
    <scope>NUCLEOTIDE SEQUENCE [LARGE SCALE GENOMIC DNA]</scope>
    <source>
        <strain evidence="5 6">Zn</strain>
    </source>
</reference>
<gene>
    <name evidence="5" type="ORF">OIDMADRAFT_76820</name>
</gene>
<dbReference type="InterPro" id="IPR052761">
    <property type="entry name" value="Fungal_Detox/Toxin_TFs"/>
</dbReference>
<dbReference type="CDD" id="cd00067">
    <property type="entry name" value="GAL4"/>
    <property type="match status" value="1"/>
</dbReference>
<evidence type="ECO:0000313" key="5">
    <source>
        <dbReference type="EMBL" id="KIN03483.1"/>
    </source>
</evidence>
<keyword evidence="3" id="KW-1133">Transmembrane helix</keyword>
<organism evidence="5 6">
    <name type="scientific">Oidiodendron maius (strain Zn)</name>
    <dbReference type="NCBI Taxonomy" id="913774"/>
    <lineage>
        <taxon>Eukaryota</taxon>
        <taxon>Fungi</taxon>
        <taxon>Dikarya</taxon>
        <taxon>Ascomycota</taxon>
        <taxon>Pezizomycotina</taxon>
        <taxon>Leotiomycetes</taxon>
        <taxon>Leotiomycetes incertae sedis</taxon>
        <taxon>Myxotrichaceae</taxon>
        <taxon>Oidiodendron</taxon>
    </lineage>
</organism>
<name>A0A0C3DN73_OIDMZ</name>